<dbReference type="Pfam" id="PF07669">
    <property type="entry name" value="Eco57I"/>
    <property type="match status" value="1"/>
</dbReference>
<sequence length="549" mass="64572">MNLYSASREYRDALDNLKCKKDGIYYTPESIVKLMVEELFKDTAISKEIKILDIASGCGLFFSEVINYFVEKESNKSEVLDIFSKSLYAIEKDKGSANILKKYIRNKYENFASINKNIFIDDALFPQNKKIKEGMFDYIIGNPPYVGHKSIDADYSKALRKCYGEVYINKSDIYYCFFKRAIDYLKEGGICSYIVPRYFLESQSALYVRKFLENNTEIISILDFRNCDVFSKHIGISPCIITFRKNTASKDNSHKKDVKIKIIHNKEDLEHLLSGTNINNDGVLFKDDTSWAVITKKEKVIMDSIKDKVRYKLGDIVDSYQGVITGCDKAFITDTDSDLIKKIDCHLCKKWIKSKNIKSYNIEESKKVLLYTDSIKELDEGELRIHLLNYRNKLESRREVVRGIRRWYHLQWGRQEKIFEQEKIIYPFKSKNNRFALDKDNSFFSADIYFFTIKDEFKDLISYPYLLAILNSSIYETYMQAFLKKMGNSVYEYYPYRLLETYIFIDENYKMLENTGKDILNQTNTSEKEYLMKKVDEIIEKSLKLTDFD</sequence>
<dbReference type="RefSeq" id="WP_180366744.1">
    <property type="nucleotide sequence ID" value="NZ_FODF01000007.1"/>
</dbReference>
<dbReference type="Proteomes" id="UP000199512">
    <property type="component" value="Unassembled WGS sequence"/>
</dbReference>
<feature type="domain" description="TaqI-like C-terminal specificity" evidence="9">
    <location>
        <begin position="353"/>
        <end position="498"/>
    </location>
</feature>
<keyword evidence="6" id="KW-0238">DNA-binding</keyword>
<dbReference type="InterPro" id="IPR011639">
    <property type="entry name" value="MethylTrfase_TaqI-like_dom"/>
</dbReference>
<evidence type="ECO:0000259" key="8">
    <source>
        <dbReference type="Pfam" id="PF07669"/>
    </source>
</evidence>
<dbReference type="PROSITE" id="PS00092">
    <property type="entry name" value="N6_MTASE"/>
    <property type="match status" value="1"/>
</dbReference>
<name>A0A1H8I454_9FIRM</name>
<keyword evidence="3" id="KW-0808">Transferase</keyword>
<organism evidence="10 11">
    <name type="scientific">Peptostreptococcus russellii</name>
    <dbReference type="NCBI Taxonomy" id="215200"/>
    <lineage>
        <taxon>Bacteria</taxon>
        <taxon>Bacillati</taxon>
        <taxon>Bacillota</taxon>
        <taxon>Clostridia</taxon>
        <taxon>Peptostreptococcales</taxon>
        <taxon>Peptostreptococcaceae</taxon>
        <taxon>Peptostreptococcus</taxon>
    </lineage>
</organism>
<dbReference type="InterPro" id="IPR002052">
    <property type="entry name" value="DNA_methylase_N6_adenine_CS"/>
</dbReference>
<dbReference type="AlphaFoldDB" id="A0A1H8I454"/>
<dbReference type="InterPro" id="IPR029063">
    <property type="entry name" value="SAM-dependent_MTases_sf"/>
</dbReference>
<keyword evidence="2" id="KW-0489">Methyltransferase</keyword>
<dbReference type="STRING" id="215200.SAMN05216454_10728"/>
<dbReference type="SUPFAM" id="SSF53335">
    <property type="entry name" value="S-adenosyl-L-methionine-dependent methyltransferases"/>
    <property type="match status" value="1"/>
</dbReference>
<dbReference type="InterPro" id="IPR025931">
    <property type="entry name" value="TaqI_C"/>
</dbReference>
<keyword evidence="5" id="KW-0680">Restriction system</keyword>
<dbReference type="GO" id="GO:0032259">
    <property type="term" value="P:methylation"/>
    <property type="evidence" value="ECO:0007669"/>
    <property type="project" value="UniProtKB-KW"/>
</dbReference>
<evidence type="ECO:0000256" key="6">
    <source>
        <dbReference type="ARBA" id="ARBA00023125"/>
    </source>
</evidence>
<dbReference type="InterPro" id="IPR050953">
    <property type="entry name" value="N4_N6_ade-DNA_methylase"/>
</dbReference>
<evidence type="ECO:0000256" key="3">
    <source>
        <dbReference type="ARBA" id="ARBA00022679"/>
    </source>
</evidence>
<evidence type="ECO:0000313" key="10">
    <source>
        <dbReference type="EMBL" id="SEN63081.1"/>
    </source>
</evidence>
<dbReference type="PRINTS" id="PR00507">
    <property type="entry name" value="N12N6MTFRASE"/>
</dbReference>
<proteinExistence type="predicted"/>
<dbReference type="PANTHER" id="PTHR33841">
    <property type="entry name" value="DNA METHYLTRANSFERASE YEEA-RELATED"/>
    <property type="match status" value="1"/>
</dbReference>
<evidence type="ECO:0000256" key="7">
    <source>
        <dbReference type="ARBA" id="ARBA00047942"/>
    </source>
</evidence>
<dbReference type="PANTHER" id="PTHR33841:SF6">
    <property type="entry name" value="TYPE II METHYLTRANSFERASE M.HINDII"/>
    <property type="match status" value="1"/>
</dbReference>
<dbReference type="GO" id="GO:0003677">
    <property type="term" value="F:DNA binding"/>
    <property type="evidence" value="ECO:0007669"/>
    <property type="project" value="UniProtKB-KW"/>
</dbReference>
<feature type="domain" description="Type II methyltransferase M.TaqI-like" evidence="8">
    <location>
        <begin position="84"/>
        <end position="230"/>
    </location>
</feature>
<dbReference type="GO" id="GO:0009307">
    <property type="term" value="P:DNA restriction-modification system"/>
    <property type="evidence" value="ECO:0007669"/>
    <property type="project" value="UniProtKB-KW"/>
</dbReference>
<dbReference type="EMBL" id="FODF01000007">
    <property type="protein sequence ID" value="SEN63081.1"/>
    <property type="molecule type" value="Genomic_DNA"/>
</dbReference>
<evidence type="ECO:0000256" key="5">
    <source>
        <dbReference type="ARBA" id="ARBA00022747"/>
    </source>
</evidence>
<evidence type="ECO:0000256" key="2">
    <source>
        <dbReference type="ARBA" id="ARBA00022603"/>
    </source>
</evidence>
<dbReference type="EC" id="2.1.1.72" evidence="1"/>
<accession>A0A1H8I454</accession>
<gene>
    <name evidence="10" type="ORF">SAMN05216454_10728</name>
</gene>
<keyword evidence="11" id="KW-1185">Reference proteome</keyword>
<dbReference type="GO" id="GO:0009007">
    <property type="term" value="F:site-specific DNA-methyltransferase (adenine-specific) activity"/>
    <property type="evidence" value="ECO:0007669"/>
    <property type="project" value="UniProtKB-EC"/>
</dbReference>
<evidence type="ECO:0000256" key="1">
    <source>
        <dbReference type="ARBA" id="ARBA00011900"/>
    </source>
</evidence>
<evidence type="ECO:0000313" key="11">
    <source>
        <dbReference type="Proteomes" id="UP000199512"/>
    </source>
</evidence>
<dbReference type="Gene3D" id="3.40.50.150">
    <property type="entry name" value="Vaccinia Virus protein VP39"/>
    <property type="match status" value="1"/>
</dbReference>
<dbReference type="Pfam" id="PF12950">
    <property type="entry name" value="TaqI_C"/>
    <property type="match status" value="1"/>
</dbReference>
<protein>
    <recommendedName>
        <fullName evidence="1">site-specific DNA-methyltransferase (adenine-specific)</fullName>
        <ecNumber evidence="1">2.1.1.72</ecNumber>
    </recommendedName>
</protein>
<dbReference type="CDD" id="cd02440">
    <property type="entry name" value="AdoMet_MTases"/>
    <property type="match status" value="1"/>
</dbReference>
<evidence type="ECO:0000259" key="9">
    <source>
        <dbReference type="Pfam" id="PF12950"/>
    </source>
</evidence>
<evidence type="ECO:0000256" key="4">
    <source>
        <dbReference type="ARBA" id="ARBA00022691"/>
    </source>
</evidence>
<reference evidence="10 11" key="1">
    <citation type="submission" date="2016-10" db="EMBL/GenBank/DDBJ databases">
        <authorList>
            <person name="de Groot N.N."/>
        </authorList>
    </citation>
    <scope>NUCLEOTIDE SEQUENCE [LARGE SCALE GENOMIC DNA]</scope>
    <source>
        <strain evidence="10 11">Calf135</strain>
    </source>
</reference>
<keyword evidence="4" id="KW-0949">S-adenosyl-L-methionine</keyword>
<comment type="catalytic activity">
    <reaction evidence="7">
        <text>a 2'-deoxyadenosine in DNA + S-adenosyl-L-methionine = an N(6)-methyl-2'-deoxyadenosine in DNA + S-adenosyl-L-homocysteine + H(+)</text>
        <dbReference type="Rhea" id="RHEA:15197"/>
        <dbReference type="Rhea" id="RHEA-COMP:12418"/>
        <dbReference type="Rhea" id="RHEA-COMP:12419"/>
        <dbReference type="ChEBI" id="CHEBI:15378"/>
        <dbReference type="ChEBI" id="CHEBI:57856"/>
        <dbReference type="ChEBI" id="CHEBI:59789"/>
        <dbReference type="ChEBI" id="CHEBI:90615"/>
        <dbReference type="ChEBI" id="CHEBI:90616"/>
        <dbReference type="EC" id="2.1.1.72"/>
    </reaction>
</comment>